<evidence type="ECO:0000313" key="3">
    <source>
        <dbReference type="Proteomes" id="UP000203366"/>
    </source>
</evidence>
<dbReference type="Proteomes" id="UP000203366">
    <property type="component" value="Segment"/>
</dbReference>
<feature type="compositionally biased region" description="Basic residues" evidence="1">
    <location>
        <begin position="29"/>
        <end position="42"/>
    </location>
</feature>
<dbReference type="RefSeq" id="YP_004347167.1">
    <property type="nucleotide sequence ID" value="NC_015326.1"/>
</dbReference>
<dbReference type="GeneID" id="10399787"/>
<dbReference type="KEGG" id="vg:10399787"/>
<reference evidence="2 3" key="1">
    <citation type="journal article" date="2011" name="Environ. Microbiol.">
        <title>Lausannevirus, a giant amoebal virus encoding histone doublets.</title>
        <authorList>
            <person name="Thomas V."/>
            <person name="Bertelli C."/>
            <person name="Collyn F."/>
            <person name="Casson N."/>
            <person name="Telenti A."/>
            <person name="Goesmann A."/>
            <person name="Croxatto A."/>
            <person name="Greub G."/>
        </authorList>
    </citation>
    <scope>NUCLEOTIDE SEQUENCE [LARGE SCALE GENOMIC DNA]</scope>
    <source>
        <strain evidence="2">7715</strain>
    </source>
</reference>
<evidence type="ECO:0000256" key="1">
    <source>
        <dbReference type="SAM" id="MobiDB-lite"/>
    </source>
</evidence>
<proteinExistence type="predicted"/>
<evidence type="ECO:0008006" key="4">
    <source>
        <dbReference type="Google" id="ProtNLM"/>
    </source>
</evidence>
<name>F2WLD2_9VIRU</name>
<keyword evidence="3" id="KW-1185">Reference proteome</keyword>
<organism evidence="2 3">
    <name type="scientific">Lausannevirus</name>
    <dbReference type="NCBI Taxonomy" id="999883"/>
    <lineage>
        <taxon>Viruses</taxon>
        <taxon>Varidnaviria</taxon>
        <taxon>Bamfordvirae</taxon>
        <taxon>Nucleocytoviricota</taxon>
        <taxon>Megaviricetes</taxon>
        <taxon>Pimascovirales</taxon>
        <taxon>Pimascovirales incertae sedis</taxon>
        <taxon>Marseilleviridae</taxon>
        <taxon>Losannavirus</taxon>
        <taxon>Losannavirus lausannense</taxon>
    </lineage>
</organism>
<dbReference type="OrthoDB" id="5822at10239"/>
<evidence type="ECO:0000313" key="2">
    <source>
        <dbReference type="EMBL" id="AEA07055.1"/>
    </source>
</evidence>
<accession>F2WLD2</accession>
<feature type="region of interest" description="Disordered" evidence="1">
    <location>
        <begin position="20"/>
        <end position="42"/>
    </location>
</feature>
<gene>
    <name evidence="2" type="ORF">LAU_0204</name>
</gene>
<dbReference type="EMBL" id="HQ113105">
    <property type="protein sequence ID" value="AEA07055.1"/>
    <property type="molecule type" value="Genomic_DNA"/>
</dbReference>
<protein>
    <recommendedName>
        <fullName evidence="4">RNA ligase</fullName>
    </recommendedName>
</protein>
<sequence length="500" mass="58655">MISCCSILCELAAVNVRSNSSFSDAFPNPRKRPGLRKSKFRSGPRVDTIQAVRGKRFWTWSNGVLTKNTRERRNNFLLDLHTYSWIKQSNRSEEMSVVSYEKLLENDRKENAQRRQNHASTKQELYDSLVDFLQIPEELAPQLKVFDETDGLVLVHYVDEPPHQSLEKYRGLVLEYNESQEWGEPEYREICRSFPFTPDFVGDLPINKKVVNAYWSEEGTVLRVFWYGERWYISSHRLIDCTQRKWSSKRNFGELFDDCIPRQKLSSVLNKEYVYVFLLQHPENRIVTLFDKPRLLHVQTLRNDGEKLVFVEGHVLDHPNVSVPEHLDELGNFVEKAQNPPSSKNGILLSFEDGTYAKIVSREYMRLRNIRGNNPDISQRYLTLQKCQEKDASELLDLFPEKKTEILSVSEDVKNLENYLYSLYRQRYIHKERTTLPRDEHNIIKFTREAVSSEVGGRFSQYSFSDLAEITRKELVRQLAISKPARIMRLVENMNAALQQ</sequence>